<keyword evidence="3" id="KW-1185">Reference proteome</keyword>
<evidence type="ECO:0000313" key="3">
    <source>
        <dbReference type="Proteomes" id="UP000579153"/>
    </source>
</evidence>
<evidence type="ECO:0000256" key="1">
    <source>
        <dbReference type="SAM" id="MobiDB-lite"/>
    </source>
</evidence>
<feature type="compositionally biased region" description="Basic and acidic residues" evidence="1">
    <location>
        <begin position="71"/>
        <end position="80"/>
    </location>
</feature>
<feature type="compositionally biased region" description="Basic and acidic residues" evidence="1">
    <location>
        <begin position="53"/>
        <end position="64"/>
    </location>
</feature>
<reference evidence="2 3" key="1">
    <citation type="submission" date="2020-08" db="EMBL/GenBank/DDBJ databases">
        <title>Sequencing the genomes of 1000 actinobacteria strains.</title>
        <authorList>
            <person name="Klenk H.-P."/>
        </authorList>
    </citation>
    <scope>NUCLEOTIDE SEQUENCE [LARGE SCALE GENOMIC DNA]</scope>
    <source>
        <strain evidence="2 3">DSM 45507</strain>
    </source>
</reference>
<feature type="region of interest" description="Disordered" evidence="1">
    <location>
        <begin position="1"/>
        <end position="30"/>
    </location>
</feature>
<gene>
    <name evidence="2" type="ORF">HD596_000130</name>
</gene>
<dbReference type="EMBL" id="JACHMB010000001">
    <property type="protein sequence ID" value="MBB5773374.1"/>
    <property type="molecule type" value="Genomic_DNA"/>
</dbReference>
<evidence type="ECO:0000313" key="2">
    <source>
        <dbReference type="EMBL" id="MBB5773374.1"/>
    </source>
</evidence>
<sequence length="80" mass="8734">MPDAAQLLGLAQQRPDLGKQRLPRGGERDRTAVPVEQVYAQVPLQGLDLLGERRAGDAQPERGPAEMQLLGHRDEISQPA</sequence>
<dbReference type="AlphaFoldDB" id="A0A7W9FXG3"/>
<protein>
    <submittedName>
        <fullName evidence="2">Uncharacterized protein</fullName>
    </submittedName>
</protein>
<proteinExistence type="predicted"/>
<comment type="caution">
    <text evidence="2">The sequence shown here is derived from an EMBL/GenBank/DDBJ whole genome shotgun (WGS) entry which is preliminary data.</text>
</comment>
<organism evidence="2 3">
    <name type="scientific">Nonomuraea jabiensis</name>
    <dbReference type="NCBI Taxonomy" id="882448"/>
    <lineage>
        <taxon>Bacteria</taxon>
        <taxon>Bacillati</taxon>
        <taxon>Actinomycetota</taxon>
        <taxon>Actinomycetes</taxon>
        <taxon>Streptosporangiales</taxon>
        <taxon>Streptosporangiaceae</taxon>
        <taxon>Nonomuraea</taxon>
    </lineage>
</organism>
<dbReference type="Proteomes" id="UP000579153">
    <property type="component" value="Unassembled WGS sequence"/>
</dbReference>
<feature type="region of interest" description="Disordered" evidence="1">
    <location>
        <begin position="53"/>
        <end position="80"/>
    </location>
</feature>
<accession>A0A7W9FXG3</accession>
<name>A0A7W9FXG3_9ACTN</name>
<feature type="compositionally biased region" description="Basic and acidic residues" evidence="1">
    <location>
        <begin position="16"/>
        <end position="30"/>
    </location>
</feature>